<keyword evidence="2" id="KW-1185">Reference proteome</keyword>
<proteinExistence type="predicted"/>
<dbReference type="Pfam" id="PF13344">
    <property type="entry name" value="Hydrolase_6"/>
    <property type="match status" value="1"/>
</dbReference>
<dbReference type="InterPro" id="IPR023214">
    <property type="entry name" value="HAD_sf"/>
</dbReference>
<dbReference type="Proteomes" id="UP000683360">
    <property type="component" value="Unassembled WGS sequence"/>
</dbReference>
<dbReference type="SUPFAM" id="SSF56784">
    <property type="entry name" value="HAD-like"/>
    <property type="match status" value="1"/>
</dbReference>
<evidence type="ECO:0000313" key="1">
    <source>
        <dbReference type="EMBL" id="CAG2219469.1"/>
    </source>
</evidence>
<organism evidence="1 2">
    <name type="scientific">Mytilus edulis</name>
    <name type="common">Blue mussel</name>
    <dbReference type="NCBI Taxonomy" id="6550"/>
    <lineage>
        <taxon>Eukaryota</taxon>
        <taxon>Metazoa</taxon>
        <taxon>Spiralia</taxon>
        <taxon>Lophotrochozoa</taxon>
        <taxon>Mollusca</taxon>
        <taxon>Bivalvia</taxon>
        <taxon>Autobranchia</taxon>
        <taxon>Pteriomorphia</taxon>
        <taxon>Mytilida</taxon>
        <taxon>Mytiloidea</taxon>
        <taxon>Mytilidae</taxon>
        <taxon>Mytilinae</taxon>
        <taxon>Mytilus</taxon>
    </lineage>
</organism>
<dbReference type="Gene3D" id="3.40.50.1000">
    <property type="entry name" value="HAD superfamily/HAD-like"/>
    <property type="match status" value="1"/>
</dbReference>
<dbReference type="GO" id="GO:0016787">
    <property type="term" value="F:hydrolase activity"/>
    <property type="evidence" value="ECO:0007669"/>
    <property type="project" value="UniProtKB-KW"/>
</dbReference>
<dbReference type="AlphaFoldDB" id="A0A8S3SHH3"/>
<sequence>MSIIGKLNFQELNNLNLCVKRLAKHCCKRQFNKQISSSTRCGKFGFLFDIDGVIVRGKRLLPSARAAFELLIDRHGHFQVPTLFVTNAGNSLRQQKAEQLSEWLKIKVDADQVVMSHSPLKMFRQFHDKKVLVTGQGPVVDIAKGLGFNDVITVDEIRHIFTNLDMVDHKRRKSAPCGFQDYFPRIEAVILFGEPVRWETHLQLVVDILLANGNPTKPQVKSLIHIFQF</sequence>
<dbReference type="InterPro" id="IPR050324">
    <property type="entry name" value="CDP-alcohol_PTase-I"/>
</dbReference>
<dbReference type="InterPro" id="IPR006353">
    <property type="entry name" value="HAD-SF_hydro_IIA_CECR5"/>
</dbReference>
<dbReference type="InterPro" id="IPR006357">
    <property type="entry name" value="HAD-SF_hydro_IIA"/>
</dbReference>
<dbReference type="NCBIfam" id="TIGR01456">
    <property type="entry name" value="CECR5"/>
    <property type="match status" value="1"/>
</dbReference>
<protein>
    <submittedName>
        <fullName evidence="1">Haloacid dehalogenase-like hydrolase domain-containing 5</fullName>
    </submittedName>
</protein>
<accession>A0A8S3SHH3</accession>
<dbReference type="PANTHER" id="PTHR14269">
    <property type="entry name" value="CDP-DIACYLGLYCEROL--GLYCEROL-3-PHOSPHATE 3-PHOSPHATIDYLTRANSFERASE-RELATED"/>
    <property type="match status" value="1"/>
</dbReference>
<dbReference type="NCBIfam" id="TIGR01460">
    <property type="entry name" value="HAD-SF-IIA"/>
    <property type="match status" value="1"/>
</dbReference>
<dbReference type="EMBL" id="CAJPWZ010001630">
    <property type="protein sequence ID" value="CAG2219469.1"/>
    <property type="molecule type" value="Genomic_DNA"/>
</dbReference>
<gene>
    <name evidence="1" type="ORF">MEDL_32960</name>
</gene>
<dbReference type="PANTHER" id="PTHR14269:SF4">
    <property type="entry name" value="CAT EYE SYNDROME CRITICAL REGION PROTEIN 5"/>
    <property type="match status" value="1"/>
</dbReference>
<comment type="caution">
    <text evidence="1">The sequence shown here is derived from an EMBL/GenBank/DDBJ whole genome shotgun (WGS) entry which is preliminary data.</text>
</comment>
<reference evidence="1" key="1">
    <citation type="submission" date="2021-03" db="EMBL/GenBank/DDBJ databases">
        <authorList>
            <person name="Bekaert M."/>
        </authorList>
    </citation>
    <scope>NUCLEOTIDE SEQUENCE</scope>
</reference>
<name>A0A8S3SHH3_MYTED</name>
<dbReference type="OrthoDB" id="10251048at2759"/>
<keyword evidence="1" id="KW-0378">Hydrolase</keyword>
<dbReference type="GO" id="GO:0005739">
    <property type="term" value="C:mitochondrion"/>
    <property type="evidence" value="ECO:0007669"/>
    <property type="project" value="TreeGrafter"/>
</dbReference>
<evidence type="ECO:0000313" key="2">
    <source>
        <dbReference type="Proteomes" id="UP000683360"/>
    </source>
</evidence>
<dbReference type="InterPro" id="IPR036412">
    <property type="entry name" value="HAD-like_sf"/>
</dbReference>
<dbReference type="GO" id="GO:0046474">
    <property type="term" value="P:glycerophospholipid biosynthetic process"/>
    <property type="evidence" value="ECO:0007669"/>
    <property type="project" value="TreeGrafter"/>
</dbReference>